<keyword evidence="1" id="KW-0812">Transmembrane</keyword>
<dbReference type="AlphaFoldDB" id="A0AAV5TNG0"/>
<proteinExistence type="predicted"/>
<feature type="non-terminal residue" evidence="2">
    <location>
        <position position="1"/>
    </location>
</feature>
<sequence>QMRLYGTRRSRLFVCGIFIACLIAVNVMLSKIRRVIHLGELEKSSRLHATLTSAVYYPSTVSGKDHPLIYFLLHSDLAVLPADLACRSANGTTTIHSSMSVSHGQDSGLMFGWCESVEGLVDFTVKMDTFTATIDPVYSMRTYDSVTCASNAFLYEDQEAIRSLLSDRNSTGDRSHLLVLYVSSIQAEIFASLQEEFQKDIKIIPWGVGTREGPFIHLRKTAYERAVAASFADCWLRYAPFSSSITLLDLNSVPFDSSEVLPRLSGDRSLLHRMGSSWEIEHLKVQRIEDSSGNGVELSESCYCRRGCATHGRNSSREIKCARLAVKHNPAIWRSRTLKFHRKSTDIPPYSTVLQQCLYRNPFTRGRGLNDGEVLRKRLLFNVEKEVDETSEDPCEIGLKKDDLQCITAVEVDQPLYHEDLRLAVVQRRSLKKHWDGCYA</sequence>
<reference evidence="2" key="1">
    <citation type="submission" date="2023-10" db="EMBL/GenBank/DDBJ databases">
        <title>Genome assembly of Pristionchus species.</title>
        <authorList>
            <person name="Yoshida K."/>
            <person name="Sommer R.J."/>
        </authorList>
    </citation>
    <scope>NUCLEOTIDE SEQUENCE</scope>
    <source>
        <strain evidence="2">RS0144</strain>
    </source>
</reference>
<keyword evidence="1" id="KW-0472">Membrane</keyword>
<feature type="transmembrane region" description="Helical" evidence="1">
    <location>
        <begin position="12"/>
        <end position="29"/>
    </location>
</feature>
<comment type="caution">
    <text evidence="2">The sequence shown here is derived from an EMBL/GenBank/DDBJ whole genome shotgun (WGS) entry which is preliminary data.</text>
</comment>
<evidence type="ECO:0000313" key="2">
    <source>
        <dbReference type="EMBL" id="GMS95920.1"/>
    </source>
</evidence>
<dbReference type="Proteomes" id="UP001432027">
    <property type="component" value="Unassembled WGS sequence"/>
</dbReference>
<evidence type="ECO:0008006" key="4">
    <source>
        <dbReference type="Google" id="ProtNLM"/>
    </source>
</evidence>
<gene>
    <name evidence="2" type="ORF">PENTCL1PPCAC_18095</name>
</gene>
<evidence type="ECO:0000313" key="3">
    <source>
        <dbReference type="Proteomes" id="UP001432027"/>
    </source>
</evidence>
<protein>
    <recommendedName>
        <fullName evidence="4">Glycosyltransferase family 92 protein</fullName>
    </recommendedName>
</protein>
<name>A0AAV5TNG0_9BILA</name>
<dbReference type="EMBL" id="BTSX01000004">
    <property type="protein sequence ID" value="GMS95920.1"/>
    <property type="molecule type" value="Genomic_DNA"/>
</dbReference>
<organism evidence="2 3">
    <name type="scientific">Pristionchus entomophagus</name>
    <dbReference type="NCBI Taxonomy" id="358040"/>
    <lineage>
        <taxon>Eukaryota</taxon>
        <taxon>Metazoa</taxon>
        <taxon>Ecdysozoa</taxon>
        <taxon>Nematoda</taxon>
        <taxon>Chromadorea</taxon>
        <taxon>Rhabditida</taxon>
        <taxon>Rhabditina</taxon>
        <taxon>Diplogasteromorpha</taxon>
        <taxon>Diplogasteroidea</taxon>
        <taxon>Neodiplogasteridae</taxon>
        <taxon>Pristionchus</taxon>
    </lineage>
</organism>
<keyword evidence="1" id="KW-1133">Transmembrane helix</keyword>
<accession>A0AAV5TNG0</accession>
<evidence type="ECO:0000256" key="1">
    <source>
        <dbReference type="SAM" id="Phobius"/>
    </source>
</evidence>
<keyword evidence="3" id="KW-1185">Reference proteome</keyword>